<dbReference type="SUPFAM" id="SSF52540">
    <property type="entry name" value="P-loop containing nucleoside triphosphate hydrolases"/>
    <property type="match status" value="1"/>
</dbReference>
<dbReference type="InterPro" id="IPR027417">
    <property type="entry name" value="P-loop_NTPase"/>
</dbReference>
<dbReference type="EMBL" id="ML996120">
    <property type="protein sequence ID" value="KAF2737002.1"/>
    <property type="molecule type" value="Genomic_DNA"/>
</dbReference>
<accession>A0A9P4R574</accession>
<evidence type="ECO:0000259" key="2">
    <source>
        <dbReference type="PROSITE" id="PS50837"/>
    </source>
</evidence>
<evidence type="ECO:0000313" key="3">
    <source>
        <dbReference type="EMBL" id="KAF2737002.1"/>
    </source>
</evidence>
<dbReference type="PANTHER" id="PTHR10039">
    <property type="entry name" value="AMELOGENIN"/>
    <property type="match status" value="1"/>
</dbReference>
<dbReference type="InterPro" id="IPR007111">
    <property type="entry name" value="NACHT_NTPase"/>
</dbReference>
<dbReference type="PANTHER" id="PTHR10039:SF14">
    <property type="entry name" value="NACHT DOMAIN-CONTAINING PROTEIN"/>
    <property type="match status" value="1"/>
</dbReference>
<dbReference type="OrthoDB" id="538223at2759"/>
<dbReference type="Gene3D" id="3.40.50.300">
    <property type="entry name" value="P-loop containing nucleotide triphosphate hydrolases"/>
    <property type="match status" value="1"/>
</dbReference>
<dbReference type="PROSITE" id="PS50837">
    <property type="entry name" value="NACHT"/>
    <property type="match status" value="1"/>
</dbReference>
<feature type="non-terminal residue" evidence="3">
    <location>
        <position position="580"/>
    </location>
</feature>
<feature type="domain" description="NACHT" evidence="2">
    <location>
        <begin position="50"/>
        <end position="287"/>
    </location>
</feature>
<reference evidence="3" key="1">
    <citation type="journal article" date="2020" name="Stud. Mycol.">
        <title>101 Dothideomycetes genomes: a test case for predicting lifestyles and emergence of pathogens.</title>
        <authorList>
            <person name="Haridas S."/>
            <person name="Albert R."/>
            <person name="Binder M."/>
            <person name="Bloem J."/>
            <person name="Labutti K."/>
            <person name="Salamov A."/>
            <person name="Andreopoulos B."/>
            <person name="Baker S."/>
            <person name="Barry K."/>
            <person name="Bills G."/>
            <person name="Bluhm B."/>
            <person name="Cannon C."/>
            <person name="Castanera R."/>
            <person name="Culley D."/>
            <person name="Daum C."/>
            <person name="Ezra D."/>
            <person name="Gonzalez J."/>
            <person name="Henrissat B."/>
            <person name="Kuo A."/>
            <person name="Liang C."/>
            <person name="Lipzen A."/>
            <person name="Lutzoni F."/>
            <person name="Magnuson J."/>
            <person name="Mondo S."/>
            <person name="Nolan M."/>
            <person name="Ohm R."/>
            <person name="Pangilinan J."/>
            <person name="Park H.-J."/>
            <person name="Ramirez L."/>
            <person name="Alfaro M."/>
            <person name="Sun H."/>
            <person name="Tritt A."/>
            <person name="Yoshinaga Y."/>
            <person name="Zwiers L.-H."/>
            <person name="Turgeon B."/>
            <person name="Goodwin S."/>
            <person name="Spatafora J."/>
            <person name="Crous P."/>
            <person name="Grigoriev I."/>
        </authorList>
    </citation>
    <scope>NUCLEOTIDE SEQUENCE</scope>
    <source>
        <strain evidence="3">CBS 125425</strain>
    </source>
</reference>
<evidence type="ECO:0000256" key="1">
    <source>
        <dbReference type="ARBA" id="ARBA00022737"/>
    </source>
</evidence>
<proteinExistence type="predicted"/>
<comment type="caution">
    <text evidence="3">The sequence shown here is derived from an EMBL/GenBank/DDBJ whole genome shotgun (WGS) entry which is preliminary data.</text>
</comment>
<keyword evidence="1" id="KW-0677">Repeat</keyword>
<keyword evidence="4" id="KW-1185">Reference proteome</keyword>
<protein>
    <recommendedName>
        <fullName evidence="2">NACHT domain-containing protein</fullName>
    </recommendedName>
</protein>
<dbReference type="InterPro" id="IPR056884">
    <property type="entry name" value="NPHP3-like_N"/>
</dbReference>
<dbReference type="AlphaFoldDB" id="A0A9P4R574"/>
<feature type="non-terminal residue" evidence="3">
    <location>
        <position position="1"/>
    </location>
</feature>
<dbReference type="Proteomes" id="UP000799444">
    <property type="component" value="Unassembled WGS sequence"/>
</dbReference>
<gene>
    <name evidence="3" type="ORF">EJ04DRAFT_396831</name>
</gene>
<dbReference type="Pfam" id="PF24883">
    <property type="entry name" value="NPHP3_N"/>
    <property type="match status" value="1"/>
</dbReference>
<evidence type="ECO:0000313" key="4">
    <source>
        <dbReference type="Proteomes" id="UP000799444"/>
    </source>
</evidence>
<organism evidence="3 4">
    <name type="scientific">Polyplosphaeria fusca</name>
    <dbReference type="NCBI Taxonomy" id="682080"/>
    <lineage>
        <taxon>Eukaryota</taxon>
        <taxon>Fungi</taxon>
        <taxon>Dikarya</taxon>
        <taxon>Ascomycota</taxon>
        <taxon>Pezizomycotina</taxon>
        <taxon>Dothideomycetes</taxon>
        <taxon>Pleosporomycetidae</taxon>
        <taxon>Pleosporales</taxon>
        <taxon>Tetraplosphaeriaceae</taxon>
        <taxon>Polyplosphaeria</taxon>
    </lineage>
</organism>
<sequence length="580" mass="66549">DQCLRDLRVTDPREDKTRIKKEKDRLLVQCYGWILEDSSFQRWRAKGDTRLLWIKGDPGKGKTMLTMGLIDELASKHRSSTAMLKRLIKFKRPSQSCLLAYFFCQSTRPELNNAASVLRGLIYLLVVQKESLIQHIHKRYKVMGSKMFEGSNSIYTLREILSDILSDSTLPTTYLLVDALDECTFDLSELLHIITDKSLMQRSRVKWMVTSRNLPHIEQFLQPSTISDKVSLELNASHISKAVVAFVDFKMQHLAAVKRYNPNTENEVRQTLRDKAEDTFLWVSLVCKELESVPLYRTKEVLRELPPGLDPLYDRMFNQISAQDDSRTSKYCKDVLRSSTLAYRPLRLEEIAITGGLPLDQFSTVDRVSDIISRCGSFLTVRQNIVSFIHLSAKDYFTLGNGKQIFDGAVEEKNEQMACRLIQAMDMTLCRDMCNLQKPGARILEATGPIQGNILPQIAYACEYWIEHLSACLHDCHGILSDDGKVYYFLQRHLLHWIEAMSLLNKISDAIAAMQKLQSVLAVSNSELLSRIVYDVLRFLMWSGAVVQEAPLQLYHSALLFAPEESFVPRNFKQEMPNWI</sequence>
<name>A0A9P4R574_9PLEO</name>